<keyword evidence="3" id="KW-0645">Protease</keyword>
<keyword evidence="3" id="KW-0482">Metalloprotease</keyword>
<dbReference type="Pfam" id="PF02517">
    <property type="entry name" value="Rce1-like"/>
    <property type="match status" value="1"/>
</dbReference>
<dbReference type="Proteomes" id="UP000681414">
    <property type="component" value="Unassembled WGS sequence"/>
</dbReference>
<evidence type="ECO:0000313" key="4">
    <source>
        <dbReference type="Proteomes" id="UP000681414"/>
    </source>
</evidence>
<evidence type="ECO:0000256" key="1">
    <source>
        <dbReference type="SAM" id="Phobius"/>
    </source>
</evidence>
<dbReference type="InterPro" id="IPR042150">
    <property type="entry name" value="MmRce1-like"/>
</dbReference>
<name>A0A942YHX9_9BACI</name>
<keyword evidence="1" id="KW-0812">Transmembrane</keyword>
<sequence>MNKKILYFLLINFTITWGAWITVLGINQDVPLQPGQFSYILYGLGGLLGPVVAAILVRGVWGEKGEVKALLKQTIHARVHIGWYIFSMIVPFILIITPSLLHLVFTGEFLLHFNQPLYLIFLTLPVSIIGGGLEEVGWRGLLLPELCKKYSILVSDLIIFPIWAIWHLPLWFMKGTPQFGSSFMMAFLSLLGITLVLAVIYVKTKSIFLCVLFHSFINSFGMNIEGPRSVTAMEEVVVIVFKITMCALIFWLFMKQRTSSIIHKSDFEISFEK</sequence>
<feature type="transmembrane region" description="Helical" evidence="1">
    <location>
        <begin position="207"/>
        <end position="224"/>
    </location>
</feature>
<dbReference type="GO" id="GO:0004175">
    <property type="term" value="F:endopeptidase activity"/>
    <property type="evidence" value="ECO:0007669"/>
    <property type="project" value="UniProtKB-ARBA"/>
</dbReference>
<feature type="transmembrane region" description="Helical" evidence="1">
    <location>
        <begin position="117"/>
        <end position="138"/>
    </location>
</feature>
<protein>
    <submittedName>
        <fullName evidence="3">CPBP family intramembrane metalloprotease</fullName>
    </submittedName>
</protein>
<keyword evidence="3" id="KW-0378">Hydrolase</keyword>
<gene>
    <name evidence="3" type="ORF">KHA97_14670</name>
</gene>
<reference evidence="3 4" key="1">
    <citation type="submission" date="2021-05" db="EMBL/GenBank/DDBJ databases">
        <title>Novel Bacillus species.</title>
        <authorList>
            <person name="Liu G."/>
        </authorList>
    </citation>
    <scope>NUCLEOTIDE SEQUENCE [LARGE SCALE GENOMIC DNA]</scope>
    <source>
        <strain evidence="4">FJAT-49780</strain>
    </source>
</reference>
<feature type="transmembrane region" description="Helical" evidence="1">
    <location>
        <begin position="81"/>
        <end position="105"/>
    </location>
</feature>
<feature type="transmembrane region" description="Helical" evidence="1">
    <location>
        <begin position="150"/>
        <end position="173"/>
    </location>
</feature>
<dbReference type="AlphaFoldDB" id="A0A942YHX9"/>
<keyword evidence="1" id="KW-1133">Transmembrane helix</keyword>
<evidence type="ECO:0000259" key="2">
    <source>
        <dbReference type="Pfam" id="PF02517"/>
    </source>
</evidence>
<dbReference type="EMBL" id="JAGYPG010000002">
    <property type="protein sequence ID" value="MBS4196309.1"/>
    <property type="molecule type" value="Genomic_DNA"/>
</dbReference>
<dbReference type="PANTHER" id="PTHR35797">
    <property type="entry name" value="PROTEASE-RELATED"/>
    <property type="match status" value="1"/>
</dbReference>
<comment type="caution">
    <text evidence="3">The sequence shown here is derived from an EMBL/GenBank/DDBJ whole genome shotgun (WGS) entry which is preliminary data.</text>
</comment>
<dbReference type="InterPro" id="IPR003675">
    <property type="entry name" value="Rce1/LyrA-like_dom"/>
</dbReference>
<dbReference type="GO" id="GO:0080120">
    <property type="term" value="P:CAAX-box protein maturation"/>
    <property type="evidence" value="ECO:0007669"/>
    <property type="project" value="UniProtKB-ARBA"/>
</dbReference>
<feature type="transmembrane region" description="Helical" evidence="1">
    <location>
        <begin position="236"/>
        <end position="254"/>
    </location>
</feature>
<evidence type="ECO:0000313" key="3">
    <source>
        <dbReference type="EMBL" id="MBS4196309.1"/>
    </source>
</evidence>
<feature type="domain" description="CAAX prenyl protease 2/Lysostaphin resistance protein A-like" evidence="2">
    <location>
        <begin position="119"/>
        <end position="219"/>
    </location>
</feature>
<keyword evidence="4" id="KW-1185">Reference proteome</keyword>
<proteinExistence type="predicted"/>
<feature type="transmembrane region" description="Helical" evidence="1">
    <location>
        <begin position="179"/>
        <end position="200"/>
    </location>
</feature>
<dbReference type="GO" id="GO:0008237">
    <property type="term" value="F:metallopeptidase activity"/>
    <property type="evidence" value="ECO:0007669"/>
    <property type="project" value="UniProtKB-KW"/>
</dbReference>
<organism evidence="3 4">
    <name type="scientific">Lederbergia citri</name>
    <dbReference type="NCBI Taxonomy" id="2833580"/>
    <lineage>
        <taxon>Bacteria</taxon>
        <taxon>Bacillati</taxon>
        <taxon>Bacillota</taxon>
        <taxon>Bacilli</taxon>
        <taxon>Bacillales</taxon>
        <taxon>Bacillaceae</taxon>
        <taxon>Lederbergia</taxon>
    </lineage>
</organism>
<dbReference type="PANTHER" id="PTHR35797:SF1">
    <property type="entry name" value="PROTEASE"/>
    <property type="match status" value="1"/>
</dbReference>
<feature type="transmembrane region" description="Helical" evidence="1">
    <location>
        <begin position="7"/>
        <end position="27"/>
    </location>
</feature>
<dbReference type="RefSeq" id="WP_213125447.1">
    <property type="nucleotide sequence ID" value="NZ_JAGYPG010000002.1"/>
</dbReference>
<keyword evidence="1" id="KW-0472">Membrane</keyword>
<feature type="transmembrane region" description="Helical" evidence="1">
    <location>
        <begin position="39"/>
        <end position="61"/>
    </location>
</feature>
<accession>A0A942YHX9</accession>